<evidence type="ECO:0000313" key="1">
    <source>
        <dbReference type="EMBL" id="KNC74859.1"/>
    </source>
</evidence>
<sequence>MEFAFLNNNSCFQVRRICFLLLVIYATYLVKTHFYRTEGVSVGSQEQKEIFWSKEILLHYVEENTSEFNGNWALFSDYCFIHGCQHVIVEGNCGFNRKMCKRLTHLGVAKLSRTRTLFVDNDIVPRDQAGEVFDDLCGREPFSIGCRFGQNLSMQRKTNSGIMCINVGQLRTNEMEWISTLDTVGRCQNGSATDQYAFYKPYAQFHDKKRLHCINEQKYGARNSKLWPHYWGESKEGMESAITESFALMRLSETRVINPTSTLLIKLANNSMKIDKLVQIEWEGLRQTMYEAITSSEQLTLLSDGWPSYFEIERNRKFLMPSGVAEECKRSEI</sequence>
<accession>A0A0L0FDL7</accession>
<proteinExistence type="predicted"/>
<dbReference type="Proteomes" id="UP000054560">
    <property type="component" value="Unassembled WGS sequence"/>
</dbReference>
<dbReference type="AlphaFoldDB" id="A0A0L0FDL7"/>
<organism evidence="1 2">
    <name type="scientific">Sphaeroforma arctica JP610</name>
    <dbReference type="NCBI Taxonomy" id="667725"/>
    <lineage>
        <taxon>Eukaryota</taxon>
        <taxon>Ichthyosporea</taxon>
        <taxon>Ichthyophonida</taxon>
        <taxon>Sphaeroforma</taxon>
    </lineage>
</organism>
<dbReference type="GeneID" id="25913107"/>
<dbReference type="EMBL" id="KQ244029">
    <property type="protein sequence ID" value="KNC74859.1"/>
    <property type="molecule type" value="Genomic_DNA"/>
</dbReference>
<keyword evidence="2" id="KW-1185">Reference proteome</keyword>
<dbReference type="RefSeq" id="XP_014148761.1">
    <property type="nucleotide sequence ID" value="XM_014293286.1"/>
</dbReference>
<name>A0A0L0FDL7_9EUKA</name>
<reference evidence="1 2" key="1">
    <citation type="submission" date="2011-02" db="EMBL/GenBank/DDBJ databases">
        <title>The Genome Sequence of Sphaeroforma arctica JP610.</title>
        <authorList>
            <consortium name="The Broad Institute Genome Sequencing Platform"/>
            <person name="Russ C."/>
            <person name="Cuomo C."/>
            <person name="Young S.K."/>
            <person name="Zeng Q."/>
            <person name="Gargeya S."/>
            <person name="Alvarado L."/>
            <person name="Berlin A."/>
            <person name="Chapman S.B."/>
            <person name="Chen Z."/>
            <person name="Freedman E."/>
            <person name="Gellesch M."/>
            <person name="Goldberg J."/>
            <person name="Griggs A."/>
            <person name="Gujja S."/>
            <person name="Heilman E."/>
            <person name="Heiman D."/>
            <person name="Howarth C."/>
            <person name="Mehta T."/>
            <person name="Neiman D."/>
            <person name="Pearson M."/>
            <person name="Roberts A."/>
            <person name="Saif S."/>
            <person name="Shea T."/>
            <person name="Shenoy N."/>
            <person name="Sisk P."/>
            <person name="Stolte C."/>
            <person name="Sykes S."/>
            <person name="White J."/>
            <person name="Yandava C."/>
            <person name="Burger G."/>
            <person name="Gray M.W."/>
            <person name="Holland P.W.H."/>
            <person name="King N."/>
            <person name="Lang F.B.F."/>
            <person name="Roger A.J."/>
            <person name="Ruiz-Trillo I."/>
            <person name="Haas B."/>
            <person name="Nusbaum C."/>
            <person name="Birren B."/>
        </authorList>
    </citation>
    <scope>NUCLEOTIDE SEQUENCE [LARGE SCALE GENOMIC DNA]</scope>
    <source>
        <strain evidence="1 2">JP610</strain>
    </source>
</reference>
<gene>
    <name evidence="1" type="ORF">SARC_12603</name>
</gene>
<evidence type="ECO:0000313" key="2">
    <source>
        <dbReference type="Proteomes" id="UP000054560"/>
    </source>
</evidence>
<protein>
    <submittedName>
        <fullName evidence="1">Uncharacterized protein</fullName>
    </submittedName>
</protein>